<reference evidence="14 15" key="1">
    <citation type="submission" date="2019-06" db="EMBL/GenBank/DDBJ databases">
        <authorList>
            <person name="Teng J.L.L."/>
            <person name="Lee H.H."/>
            <person name="Lau S.K.P."/>
            <person name="Woo P.C.Y."/>
        </authorList>
    </citation>
    <scope>NUCLEOTIDE SEQUENCE [LARGE SCALE GENOMIC DNA]</scope>
    <source>
        <strain evidence="14 15">HKU70</strain>
    </source>
</reference>
<comment type="caution">
    <text evidence="14">The sequence shown here is derived from an EMBL/GenBank/DDBJ whole genome shotgun (WGS) entry which is preliminary data.</text>
</comment>
<dbReference type="Pfam" id="PF00175">
    <property type="entry name" value="NAD_binding_1"/>
    <property type="match status" value="1"/>
</dbReference>
<sequence>MTAAGFRATGLAATGFATTARGATACWTWGTAIAAPGCAPLWAAPGSAEAAAIANGANAMPAPRAIPYPSLRRWRLFRKAAIRRTSLGSSGAWTAIRSSRNAQDETRGSAPRDPGRMYSIPASGGPTDPRFPRPNSGIATRRRMERSSQGEHGGSRAAVGAHARHGLAQIAADIEPVADDFTKGLFARLFALDPSLRDLFPANMTGHRATFLRVLDHVFTSIPQPDGHDDLIEFLAQLGRDHRKYGLTEAHYDTMAAALIAEVHAVYEPHGGLDDEDAAVLEQGVQLLTGVMRGGAHSDPTPARRRARVVEVLRPHPGLSVVRLVADEPLLFRPGQYVETQIPQMPRVWRPLSLAMPPNTQGQLEFHIRAVPGGYLSSTVFGETRPGDVWQFGQVHGLLRPDGDRPVTMIAGGTGLAPMKSILLAMSMNANNPDVHLLVGARSPGLLYDSESLAPLAATNPWLKVTQVTDARSDPWWLKRPATAYRALPLRHGSLVDAMSRLDLTGHRVLIAGPRGLLRAASEAAVARGAAPEDVVTDPL</sequence>
<keyword evidence="7" id="KW-0411">Iron-sulfur</keyword>
<dbReference type="CDD" id="cd06187">
    <property type="entry name" value="O2ase_reductase_like"/>
    <property type="match status" value="1"/>
</dbReference>
<dbReference type="AlphaFoldDB" id="A0A5C5RIX2"/>
<dbReference type="EMBL" id="VIGV01000008">
    <property type="protein sequence ID" value="TWS22604.1"/>
    <property type="molecule type" value="Genomic_DNA"/>
</dbReference>
<dbReference type="Gene3D" id="1.10.490.10">
    <property type="entry name" value="Globins"/>
    <property type="match status" value="1"/>
</dbReference>
<dbReference type="SUPFAM" id="SSF52343">
    <property type="entry name" value="Ferredoxin reductase-like, C-terminal NADP-linked domain"/>
    <property type="match status" value="1"/>
</dbReference>
<organism evidence="14 15">
    <name type="scientific">Tsukamurella sputi</name>
    <dbReference type="NCBI Taxonomy" id="2591848"/>
    <lineage>
        <taxon>Bacteria</taxon>
        <taxon>Bacillati</taxon>
        <taxon>Actinomycetota</taxon>
        <taxon>Actinomycetes</taxon>
        <taxon>Mycobacteriales</taxon>
        <taxon>Tsukamurellaceae</taxon>
        <taxon>Tsukamurella</taxon>
    </lineage>
</organism>
<dbReference type="SUPFAM" id="SSF46458">
    <property type="entry name" value="Globin-like"/>
    <property type="match status" value="1"/>
</dbReference>
<evidence type="ECO:0000256" key="8">
    <source>
        <dbReference type="ARBA" id="ARBA00023027"/>
    </source>
</evidence>
<dbReference type="Proteomes" id="UP000319792">
    <property type="component" value="Unassembled WGS sequence"/>
</dbReference>
<dbReference type="Pfam" id="PF00042">
    <property type="entry name" value="Globin"/>
    <property type="match status" value="1"/>
</dbReference>
<evidence type="ECO:0000256" key="9">
    <source>
        <dbReference type="ARBA" id="ARBA00048649"/>
    </source>
</evidence>
<evidence type="ECO:0000256" key="5">
    <source>
        <dbReference type="ARBA" id="ARBA00022714"/>
    </source>
</evidence>
<evidence type="ECO:0000256" key="10">
    <source>
        <dbReference type="ARBA" id="ARBA00049433"/>
    </source>
</evidence>
<dbReference type="SUPFAM" id="SSF63380">
    <property type="entry name" value="Riboflavin synthase domain-like"/>
    <property type="match status" value="1"/>
</dbReference>
<keyword evidence="5" id="KW-0479">Metal-binding</keyword>
<evidence type="ECO:0000313" key="14">
    <source>
        <dbReference type="EMBL" id="TWS22604.1"/>
    </source>
</evidence>
<feature type="domain" description="Globin" evidence="12">
    <location>
        <begin position="158"/>
        <end position="297"/>
    </location>
</feature>
<dbReference type="Pfam" id="PF00970">
    <property type="entry name" value="FAD_binding_6"/>
    <property type="match status" value="1"/>
</dbReference>
<dbReference type="PROSITE" id="PS01033">
    <property type="entry name" value="GLOBIN"/>
    <property type="match status" value="1"/>
</dbReference>
<evidence type="ECO:0000256" key="3">
    <source>
        <dbReference type="ARBA" id="ARBA00006401"/>
    </source>
</evidence>
<evidence type="ECO:0000256" key="7">
    <source>
        <dbReference type="ARBA" id="ARBA00023014"/>
    </source>
</evidence>
<dbReference type="Gene3D" id="3.40.50.80">
    <property type="entry name" value="Nucleotide-binding domain of ferredoxin-NADP reductase (FNR) module"/>
    <property type="match status" value="1"/>
</dbReference>
<name>A0A5C5RIX2_9ACTN</name>
<dbReference type="PANTHER" id="PTHR47354">
    <property type="entry name" value="NADH OXIDOREDUCTASE HCR"/>
    <property type="match status" value="1"/>
</dbReference>
<evidence type="ECO:0000256" key="2">
    <source>
        <dbReference type="ARBA" id="ARBA00001974"/>
    </source>
</evidence>
<dbReference type="InterPro" id="IPR009050">
    <property type="entry name" value="Globin-like_sf"/>
</dbReference>
<comment type="cofactor">
    <cofactor evidence="1">
        <name>heme b</name>
        <dbReference type="ChEBI" id="CHEBI:60344"/>
    </cofactor>
</comment>
<dbReference type="PRINTS" id="PR00410">
    <property type="entry name" value="PHEHYDRXLASE"/>
</dbReference>
<dbReference type="GO" id="GO:0051537">
    <property type="term" value="F:2 iron, 2 sulfur cluster binding"/>
    <property type="evidence" value="ECO:0007669"/>
    <property type="project" value="UniProtKB-KW"/>
</dbReference>
<evidence type="ECO:0000259" key="13">
    <source>
        <dbReference type="PROSITE" id="PS51384"/>
    </source>
</evidence>
<reference evidence="14 15" key="2">
    <citation type="submission" date="2019-08" db="EMBL/GenBank/DDBJ databases">
        <title>Tsukamurella conjunctivitidis sp. nov., Tsukamurella assacharolytica sp. nov. and Tsukamurella sputae sp. nov. isolated from patients with conjunctivitis, bacteraemia (lymphoma) and respiratory infection (sputum) in Hong Kong.</title>
        <authorList>
            <person name="Fok K.M.N."/>
            <person name="Fong J.Y.H."/>
        </authorList>
    </citation>
    <scope>NUCLEOTIDE SEQUENCE [LARGE SCALE GENOMIC DNA]</scope>
    <source>
        <strain evidence="14 15">HKU70</strain>
    </source>
</reference>
<gene>
    <name evidence="14" type="ORF">FK268_19305</name>
</gene>
<accession>A0A5C5RIX2</accession>
<dbReference type="InterPro" id="IPR017927">
    <property type="entry name" value="FAD-bd_FR_type"/>
</dbReference>
<evidence type="ECO:0000256" key="11">
    <source>
        <dbReference type="SAM" id="MobiDB-lite"/>
    </source>
</evidence>
<dbReference type="EC" id="1.14.12.17" evidence="4"/>
<keyword evidence="6" id="KW-0521">NADP</keyword>
<evidence type="ECO:0000313" key="15">
    <source>
        <dbReference type="Proteomes" id="UP000319792"/>
    </source>
</evidence>
<evidence type="ECO:0000256" key="4">
    <source>
        <dbReference type="ARBA" id="ARBA00012229"/>
    </source>
</evidence>
<dbReference type="GO" id="GO:0020037">
    <property type="term" value="F:heme binding"/>
    <property type="evidence" value="ECO:0007669"/>
    <property type="project" value="InterPro"/>
</dbReference>
<dbReference type="GO" id="GO:0008941">
    <property type="term" value="F:nitric oxide dioxygenase NAD(P)H activity"/>
    <property type="evidence" value="ECO:0007669"/>
    <property type="project" value="UniProtKB-EC"/>
</dbReference>
<comment type="similarity">
    <text evidence="3">In the C-terminal section; belongs to the flavoprotein pyridine nucleotide cytochrome reductase family.</text>
</comment>
<evidence type="ECO:0000259" key="12">
    <source>
        <dbReference type="PROSITE" id="PS01033"/>
    </source>
</evidence>
<protein>
    <recommendedName>
        <fullName evidence="4">nitric oxide dioxygenase</fullName>
        <ecNumber evidence="4">1.14.12.17</ecNumber>
    </recommendedName>
</protein>
<dbReference type="InterPro" id="IPR017938">
    <property type="entry name" value="Riboflavin_synthase-like_b-brl"/>
</dbReference>
<dbReference type="InterPro" id="IPR001433">
    <property type="entry name" value="OxRdtase_FAD/NAD-bd"/>
</dbReference>
<keyword evidence="8" id="KW-0520">NAD</keyword>
<evidence type="ECO:0000256" key="6">
    <source>
        <dbReference type="ARBA" id="ARBA00022857"/>
    </source>
</evidence>
<dbReference type="InterPro" id="IPR012292">
    <property type="entry name" value="Globin/Proto"/>
</dbReference>
<comment type="catalytic activity">
    <reaction evidence="10">
        <text>2 nitric oxide + NADPH + 2 O2 = 2 nitrate + NADP(+) + H(+)</text>
        <dbReference type="Rhea" id="RHEA:19465"/>
        <dbReference type="ChEBI" id="CHEBI:15378"/>
        <dbReference type="ChEBI" id="CHEBI:15379"/>
        <dbReference type="ChEBI" id="CHEBI:16480"/>
        <dbReference type="ChEBI" id="CHEBI:17632"/>
        <dbReference type="ChEBI" id="CHEBI:57783"/>
        <dbReference type="ChEBI" id="CHEBI:58349"/>
        <dbReference type="EC" id="1.14.12.17"/>
    </reaction>
</comment>
<dbReference type="Gene3D" id="2.40.30.10">
    <property type="entry name" value="Translation factors"/>
    <property type="match status" value="1"/>
</dbReference>
<evidence type="ECO:0000256" key="1">
    <source>
        <dbReference type="ARBA" id="ARBA00001970"/>
    </source>
</evidence>
<dbReference type="CDD" id="cd19753">
    <property type="entry name" value="Mb-like_oxidoreductase"/>
    <property type="match status" value="1"/>
</dbReference>
<feature type="domain" description="FAD-binding FR-type" evidence="13">
    <location>
        <begin position="302"/>
        <end position="402"/>
    </location>
</feature>
<proteinExistence type="inferred from homology"/>
<comment type="cofactor">
    <cofactor evidence="2">
        <name>FAD</name>
        <dbReference type="ChEBI" id="CHEBI:57692"/>
    </cofactor>
</comment>
<keyword evidence="5" id="KW-0408">Iron</keyword>
<comment type="catalytic activity">
    <reaction evidence="9">
        <text>2 nitric oxide + NADH + 2 O2 = 2 nitrate + NAD(+) + H(+)</text>
        <dbReference type="Rhea" id="RHEA:19469"/>
        <dbReference type="ChEBI" id="CHEBI:15378"/>
        <dbReference type="ChEBI" id="CHEBI:15379"/>
        <dbReference type="ChEBI" id="CHEBI:16480"/>
        <dbReference type="ChEBI" id="CHEBI:17632"/>
        <dbReference type="ChEBI" id="CHEBI:57540"/>
        <dbReference type="ChEBI" id="CHEBI:57945"/>
        <dbReference type="EC" id="1.14.12.17"/>
    </reaction>
</comment>
<dbReference type="InterPro" id="IPR050415">
    <property type="entry name" value="MRET"/>
</dbReference>
<dbReference type="PANTHER" id="PTHR47354:SF5">
    <property type="entry name" value="PROTEIN RFBI"/>
    <property type="match status" value="1"/>
</dbReference>
<feature type="region of interest" description="Disordered" evidence="11">
    <location>
        <begin position="97"/>
        <end position="158"/>
    </location>
</feature>
<dbReference type="InterPro" id="IPR000971">
    <property type="entry name" value="Globin"/>
</dbReference>
<dbReference type="GO" id="GO:0019825">
    <property type="term" value="F:oxygen binding"/>
    <property type="evidence" value="ECO:0007669"/>
    <property type="project" value="InterPro"/>
</dbReference>
<dbReference type="PROSITE" id="PS51384">
    <property type="entry name" value="FAD_FR"/>
    <property type="match status" value="1"/>
</dbReference>
<dbReference type="InterPro" id="IPR039261">
    <property type="entry name" value="FNR_nucleotide-bd"/>
</dbReference>
<keyword evidence="15" id="KW-1185">Reference proteome</keyword>
<dbReference type="InterPro" id="IPR008333">
    <property type="entry name" value="Cbr1-like_FAD-bd_dom"/>
</dbReference>
<keyword evidence="5" id="KW-0001">2Fe-2S</keyword>